<protein>
    <submittedName>
        <fullName evidence="1">Uncharacterized protein</fullName>
    </submittedName>
</protein>
<organism evidence="1">
    <name type="scientific">marine sediment metagenome</name>
    <dbReference type="NCBI Taxonomy" id="412755"/>
    <lineage>
        <taxon>unclassified sequences</taxon>
        <taxon>metagenomes</taxon>
        <taxon>ecological metagenomes</taxon>
    </lineage>
</organism>
<comment type="caution">
    <text evidence="1">The sequence shown here is derived from an EMBL/GenBank/DDBJ whole genome shotgun (WGS) entry which is preliminary data.</text>
</comment>
<accession>A0A0F9HQY6</accession>
<reference evidence="1" key="1">
    <citation type="journal article" date="2015" name="Nature">
        <title>Complex archaea that bridge the gap between prokaryotes and eukaryotes.</title>
        <authorList>
            <person name="Spang A."/>
            <person name="Saw J.H."/>
            <person name="Jorgensen S.L."/>
            <person name="Zaremba-Niedzwiedzka K."/>
            <person name="Martijn J."/>
            <person name="Lind A.E."/>
            <person name="van Eijk R."/>
            <person name="Schleper C."/>
            <person name="Guy L."/>
            <person name="Ettema T.J."/>
        </authorList>
    </citation>
    <scope>NUCLEOTIDE SEQUENCE</scope>
</reference>
<sequence>MKMRRKQKNILLILILIGIITPSSLMINNFTILTRIYYKVSYDANIQNSESLIEKSELFEYEKYVKYCDYLGIHNLSRSDYHHFIDRDYIDSLRLKIEADKQNFHLFPAYERNFIYSVEVTNESLIYLTYNNNSIIKLENENHTEIFRAILAFWEPNSPHWTGTWYLNFTQIPFALNDSSMIVLSNIFLVEMNLKYNQVIGLGSSSNLTIKQCLIFNSDFQIMFITIDAAEAVQ</sequence>
<gene>
    <name evidence="1" type="ORF">LCGC14_1751950</name>
</gene>
<name>A0A0F9HQY6_9ZZZZ</name>
<dbReference type="AlphaFoldDB" id="A0A0F9HQY6"/>
<evidence type="ECO:0000313" key="1">
    <source>
        <dbReference type="EMBL" id="KKM05647.1"/>
    </source>
</evidence>
<dbReference type="EMBL" id="LAZR01016170">
    <property type="protein sequence ID" value="KKM05647.1"/>
    <property type="molecule type" value="Genomic_DNA"/>
</dbReference>
<proteinExistence type="predicted"/>